<dbReference type="InterPro" id="IPR008868">
    <property type="entry name" value="TniB"/>
</dbReference>
<organism evidence="1 2">
    <name type="scientific">Donghicola mangrovi</name>
    <dbReference type="NCBI Taxonomy" id="2729614"/>
    <lineage>
        <taxon>Bacteria</taxon>
        <taxon>Pseudomonadati</taxon>
        <taxon>Pseudomonadota</taxon>
        <taxon>Alphaproteobacteria</taxon>
        <taxon>Rhodobacterales</taxon>
        <taxon>Roseobacteraceae</taxon>
        <taxon>Donghicola</taxon>
    </lineage>
</organism>
<comment type="caution">
    <text evidence="1">The sequence shown here is derived from an EMBL/GenBank/DDBJ whole genome shotgun (WGS) entry which is preliminary data.</text>
</comment>
<protein>
    <submittedName>
        <fullName evidence="1">AAA family ATPase</fullName>
    </submittedName>
</protein>
<sequence>MKDLSTMDGMSLAMRKARLRNMYFHMSRAEDLDRLFKAAADDYDSGVLTGQLFEASCLTIVGESNSGKTEEIRHAMSRLQESCPTLECGRGVQSVSIFLDGETTWKSLGIKILEQVGYHMSPRKTEHEIWSRVRLQLKTQGYWIVHIDECQHMFETLGEKDTKKVVNSIKTLIKNPDWPVVVVLSGIPELLPKVNFDPQLRNLTSAYHMRPLDPLSDHDLNEIDTAFYHYAEARGVDIDGIRDEDTYQRMCYAHGNHFGLIFKFMVDVFANIEDEQGALDIFWLADRYAAKTGCVPGHNPFIREDYQMCEVKELLAGMMD</sequence>
<dbReference type="EMBL" id="JABCJE010000003">
    <property type="protein sequence ID" value="NVO23324.1"/>
    <property type="molecule type" value="Genomic_DNA"/>
</dbReference>
<evidence type="ECO:0000313" key="1">
    <source>
        <dbReference type="EMBL" id="NVO23324.1"/>
    </source>
</evidence>
<evidence type="ECO:0000313" key="2">
    <source>
        <dbReference type="Proteomes" id="UP000592216"/>
    </source>
</evidence>
<proteinExistence type="predicted"/>
<dbReference type="Proteomes" id="UP000592216">
    <property type="component" value="Unassembled WGS sequence"/>
</dbReference>
<dbReference type="RefSeq" id="WP_177157367.1">
    <property type="nucleotide sequence ID" value="NZ_JABCJE010000003.1"/>
</dbReference>
<dbReference type="Gene3D" id="3.40.50.300">
    <property type="entry name" value="P-loop containing nucleotide triphosphate hydrolases"/>
    <property type="match status" value="1"/>
</dbReference>
<dbReference type="SUPFAM" id="SSF52540">
    <property type="entry name" value="P-loop containing nucleoside triphosphate hydrolases"/>
    <property type="match status" value="1"/>
</dbReference>
<reference evidence="1 2" key="1">
    <citation type="submission" date="2020-04" db="EMBL/GenBank/DDBJ databases">
        <title>Donghicola sp., a member of the Rhodobacteraceae family isolated from mangrove forest in Thailand.</title>
        <authorList>
            <person name="Charoenyingcharoen P."/>
            <person name="Yukphan P."/>
        </authorList>
    </citation>
    <scope>NUCLEOTIDE SEQUENCE [LARGE SCALE GENOMIC DNA]</scope>
    <source>
        <strain evidence="1 2">B5-SW-15</strain>
    </source>
</reference>
<accession>A0A850Q2Y0</accession>
<gene>
    <name evidence="1" type="ORF">HJ536_08145</name>
</gene>
<name>A0A850Q2Y0_9RHOB</name>
<dbReference type="AlphaFoldDB" id="A0A850Q2Y0"/>
<dbReference type="InterPro" id="IPR027417">
    <property type="entry name" value="P-loop_NTPase"/>
</dbReference>
<dbReference type="Pfam" id="PF05621">
    <property type="entry name" value="TniB"/>
    <property type="match status" value="1"/>
</dbReference>